<name>A0A834FXN7_RHOSS</name>
<reference evidence="7" key="1">
    <citation type="submission" date="2019-11" db="EMBL/GenBank/DDBJ databases">
        <authorList>
            <person name="Liu Y."/>
            <person name="Hou J."/>
            <person name="Li T.-Q."/>
            <person name="Guan C.-H."/>
            <person name="Wu X."/>
            <person name="Wu H.-Z."/>
            <person name="Ling F."/>
            <person name="Zhang R."/>
            <person name="Shi X.-G."/>
            <person name="Ren J.-P."/>
            <person name="Chen E.-F."/>
            <person name="Sun J.-M."/>
        </authorList>
    </citation>
    <scope>NUCLEOTIDE SEQUENCE</scope>
    <source>
        <strain evidence="7">Adult_tree_wgs_1</strain>
        <tissue evidence="7">Leaves</tissue>
    </source>
</reference>
<dbReference type="GO" id="GO:0098542">
    <property type="term" value="P:defense response to other organism"/>
    <property type="evidence" value="ECO:0007669"/>
    <property type="project" value="InterPro"/>
</dbReference>
<evidence type="ECO:0000256" key="5">
    <source>
        <dbReference type="SAM" id="Phobius"/>
    </source>
</evidence>
<evidence type="ECO:0000256" key="4">
    <source>
        <dbReference type="ARBA" id="ARBA00023136"/>
    </source>
</evidence>
<dbReference type="AlphaFoldDB" id="A0A834FXN7"/>
<dbReference type="GO" id="GO:0009506">
    <property type="term" value="C:plasmodesma"/>
    <property type="evidence" value="ECO:0007669"/>
    <property type="project" value="TreeGrafter"/>
</dbReference>
<gene>
    <name evidence="7" type="ORF">RHSIM_Rhsim13G0158100</name>
</gene>
<proteinExistence type="predicted"/>
<evidence type="ECO:0000259" key="6">
    <source>
        <dbReference type="Pfam" id="PF03168"/>
    </source>
</evidence>
<dbReference type="InterPro" id="IPR044839">
    <property type="entry name" value="NDR1-like"/>
</dbReference>
<organism evidence="7 8">
    <name type="scientific">Rhododendron simsii</name>
    <name type="common">Sims's rhododendron</name>
    <dbReference type="NCBI Taxonomy" id="118357"/>
    <lineage>
        <taxon>Eukaryota</taxon>
        <taxon>Viridiplantae</taxon>
        <taxon>Streptophyta</taxon>
        <taxon>Embryophyta</taxon>
        <taxon>Tracheophyta</taxon>
        <taxon>Spermatophyta</taxon>
        <taxon>Magnoliopsida</taxon>
        <taxon>eudicotyledons</taxon>
        <taxon>Gunneridae</taxon>
        <taxon>Pentapetalae</taxon>
        <taxon>asterids</taxon>
        <taxon>Ericales</taxon>
        <taxon>Ericaceae</taxon>
        <taxon>Ericoideae</taxon>
        <taxon>Rhodoreae</taxon>
        <taxon>Rhododendron</taxon>
    </lineage>
</organism>
<keyword evidence="2 5" id="KW-0812">Transmembrane</keyword>
<dbReference type="PANTHER" id="PTHR31415:SF89">
    <property type="entry name" value="PROTEIN NDR1-LIKE"/>
    <property type="match status" value="1"/>
</dbReference>
<evidence type="ECO:0000256" key="3">
    <source>
        <dbReference type="ARBA" id="ARBA00022989"/>
    </source>
</evidence>
<dbReference type="EMBL" id="WJXA01000013">
    <property type="protein sequence ID" value="KAF7119267.1"/>
    <property type="molecule type" value="Genomic_DNA"/>
</dbReference>
<comment type="caution">
    <text evidence="7">The sequence shown here is derived from an EMBL/GenBank/DDBJ whole genome shotgun (WGS) entry which is preliminary data.</text>
</comment>
<keyword evidence="8" id="KW-1185">Reference proteome</keyword>
<feature type="transmembrane region" description="Helical" evidence="5">
    <location>
        <begin position="21"/>
        <end position="43"/>
    </location>
</feature>
<dbReference type="GO" id="GO:0005886">
    <property type="term" value="C:plasma membrane"/>
    <property type="evidence" value="ECO:0007669"/>
    <property type="project" value="TreeGrafter"/>
</dbReference>
<evidence type="ECO:0000256" key="2">
    <source>
        <dbReference type="ARBA" id="ARBA00022692"/>
    </source>
</evidence>
<dbReference type="InterPro" id="IPR004864">
    <property type="entry name" value="LEA_2"/>
</dbReference>
<dbReference type="Pfam" id="PF03168">
    <property type="entry name" value="LEA_2"/>
    <property type="match status" value="1"/>
</dbReference>
<dbReference type="OrthoDB" id="1934762at2759"/>
<evidence type="ECO:0000313" key="8">
    <source>
        <dbReference type="Proteomes" id="UP000626092"/>
    </source>
</evidence>
<feature type="domain" description="Late embryogenesis abundant protein LEA-2 subgroup" evidence="6">
    <location>
        <begin position="75"/>
        <end position="169"/>
    </location>
</feature>
<dbReference type="Proteomes" id="UP000626092">
    <property type="component" value="Unassembled WGS sequence"/>
</dbReference>
<protein>
    <recommendedName>
        <fullName evidence="6">Late embryogenesis abundant protein LEA-2 subgroup domain-containing protein</fullName>
    </recommendedName>
</protein>
<comment type="subcellular location">
    <subcellularLocation>
        <location evidence="1">Membrane</location>
        <topology evidence="1">Single-pass membrane protein</topology>
    </subcellularLocation>
</comment>
<keyword evidence="4 5" id="KW-0472">Membrane</keyword>
<keyword evidence="3 5" id="KW-1133">Transmembrane helix</keyword>
<accession>A0A834FXN7</accession>
<dbReference type="PANTHER" id="PTHR31415">
    <property type="entry name" value="OS05G0367900 PROTEIN"/>
    <property type="match status" value="1"/>
</dbReference>
<evidence type="ECO:0000313" key="7">
    <source>
        <dbReference type="EMBL" id="KAF7119267.1"/>
    </source>
</evidence>
<evidence type="ECO:0000256" key="1">
    <source>
        <dbReference type="ARBA" id="ARBA00004167"/>
    </source>
</evidence>
<sequence>MPENLPSTPSPTTTMCDTKRFSLWVLQIVGLLGLLVFLLWLSLRPKQPTYTIINFSLPTSPVNQGGDNSTVSFELEIRNPNKGSDIYYDDMLLTFFYGEDTLGQKTIPSFYQKKDSTTQMFDHVDADPHVWKKLLGVISKATAELKVAVVTKIRYRMWGRKSKHHGINMHGRLPIGSDGKISGKKKKISLHPKQPTYAIVQFSVPTTDNGNTTCQVNQGGGKNGTISFGLEIRNPNPHSVIYYNDTLLTFYYGKDIVGQKTIPSFDQRGEKKKQMFKVNAEAQVWKKLVSAISYAPAEVMVDVVTSIRNRMWVHLSKHEKIYLQGKIPIGMDGKISGKKKMIRLHQASKKRSKVARQDISRLRSGNGAINHAIHHQQNF</sequence>